<name>A0ABN8MPH2_9CNID</name>
<keyword evidence="1" id="KW-0812">Transmembrane</keyword>
<proteinExistence type="predicted"/>
<keyword evidence="1" id="KW-1133">Transmembrane helix</keyword>
<dbReference type="PANTHER" id="PTHR44086">
    <property type="entry name" value="THIOSULFATE SULFURTRANSFERASE RDL2, MITOCHONDRIAL-RELATED"/>
    <property type="match status" value="1"/>
</dbReference>
<dbReference type="PANTHER" id="PTHR44086:SF14">
    <property type="entry name" value="RHODANESE DOMAIN-CONTAINING PROTEIN"/>
    <property type="match status" value="1"/>
</dbReference>
<evidence type="ECO:0000313" key="4">
    <source>
        <dbReference type="Proteomes" id="UP001159427"/>
    </source>
</evidence>
<gene>
    <name evidence="3" type="ORF">PEVE_00039125</name>
</gene>
<protein>
    <recommendedName>
        <fullName evidence="2">Rhodanese domain-containing protein</fullName>
    </recommendedName>
</protein>
<dbReference type="Proteomes" id="UP001159427">
    <property type="component" value="Unassembled WGS sequence"/>
</dbReference>
<dbReference type="InterPro" id="IPR036873">
    <property type="entry name" value="Rhodanese-like_dom_sf"/>
</dbReference>
<organism evidence="3 4">
    <name type="scientific">Porites evermanni</name>
    <dbReference type="NCBI Taxonomy" id="104178"/>
    <lineage>
        <taxon>Eukaryota</taxon>
        <taxon>Metazoa</taxon>
        <taxon>Cnidaria</taxon>
        <taxon>Anthozoa</taxon>
        <taxon>Hexacorallia</taxon>
        <taxon>Scleractinia</taxon>
        <taxon>Fungiina</taxon>
        <taxon>Poritidae</taxon>
        <taxon>Porites</taxon>
    </lineage>
</organism>
<feature type="transmembrane region" description="Helical" evidence="1">
    <location>
        <begin position="23"/>
        <end position="40"/>
    </location>
</feature>
<dbReference type="EMBL" id="CALNXI010000682">
    <property type="protein sequence ID" value="CAH3032840.1"/>
    <property type="molecule type" value="Genomic_DNA"/>
</dbReference>
<dbReference type="Pfam" id="PF00581">
    <property type="entry name" value="Rhodanese"/>
    <property type="match status" value="2"/>
</dbReference>
<comment type="caution">
    <text evidence="3">The sequence shown here is derived from an EMBL/GenBank/DDBJ whole genome shotgun (WGS) entry which is preliminary data.</text>
</comment>
<evidence type="ECO:0000256" key="1">
    <source>
        <dbReference type="SAM" id="Phobius"/>
    </source>
</evidence>
<dbReference type="SUPFAM" id="SSF52821">
    <property type="entry name" value="Rhodanese/Cell cycle control phosphatase"/>
    <property type="match status" value="2"/>
</dbReference>
<keyword evidence="1" id="KW-0472">Membrane</keyword>
<sequence>TVSIVAYILRVMLESIRIKKVEVVRNFAIIAMMVLARFIAASSRTCVHSVPPKKACTEYTARAFLHRVGITKPAVSVQCTKRNTSTTPLEHWTDISISELKAMLSSNNIQLFDVREPYELVEMGKIACATNIPLRKVPEAFTMDPDEFEEQYNVKMPQKNDINIVFHCLAGVRSRAAMEAVHQIGYTKKRIWNCYKETEGEVRLDCLKDMLVDGDIQLFDVREPHELASSGRIPKSTNIPLSEIHTAFLLSPEEFKTKYGIPKPKVTDDNLIFHCQSGRRAKKAVEEVQQLGYERANNFIGGWSEWEFYIKRKPRNAPRKIATEH</sequence>
<feature type="non-terminal residue" evidence="3">
    <location>
        <position position="1"/>
    </location>
</feature>
<evidence type="ECO:0000313" key="3">
    <source>
        <dbReference type="EMBL" id="CAH3032840.1"/>
    </source>
</evidence>
<dbReference type="PROSITE" id="PS50206">
    <property type="entry name" value="RHODANESE_3"/>
    <property type="match status" value="2"/>
</dbReference>
<accession>A0ABN8MPH2</accession>
<keyword evidence="4" id="KW-1185">Reference proteome</keyword>
<reference evidence="3 4" key="1">
    <citation type="submission" date="2022-05" db="EMBL/GenBank/DDBJ databases">
        <authorList>
            <consortium name="Genoscope - CEA"/>
            <person name="William W."/>
        </authorList>
    </citation>
    <scope>NUCLEOTIDE SEQUENCE [LARGE SCALE GENOMIC DNA]</scope>
</reference>
<evidence type="ECO:0000259" key="2">
    <source>
        <dbReference type="PROSITE" id="PS50206"/>
    </source>
</evidence>
<feature type="domain" description="Rhodanese" evidence="2">
    <location>
        <begin position="105"/>
        <end position="200"/>
    </location>
</feature>
<dbReference type="SMART" id="SM00450">
    <property type="entry name" value="RHOD"/>
    <property type="match status" value="2"/>
</dbReference>
<feature type="domain" description="Rhodanese" evidence="2">
    <location>
        <begin position="212"/>
        <end position="311"/>
    </location>
</feature>
<dbReference type="InterPro" id="IPR001763">
    <property type="entry name" value="Rhodanese-like_dom"/>
</dbReference>
<dbReference type="Gene3D" id="3.40.250.10">
    <property type="entry name" value="Rhodanese-like domain"/>
    <property type="match status" value="2"/>
</dbReference>